<gene>
    <name evidence="5" type="ORF">GOARA_061_00930</name>
</gene>
<organism evidence="5 6">
    <name type="scientific">Gordonia araii NBRC 100433</name>
    <dbReference type="NCBI Taxonomy" id="1073574"/>
    <lineage>
        <taxon>Bacteria</taxon>
        <taxon>Bacillati</taxon>
        <taxon>Actinomycetota</taxon>
        <taxon>Actinomycetes</taxon>
        <taxon>Mycobacteriales</taxon>
        <taxon>Gordoniaceae</taxon>
        <taxon>Gordonia</taxon>
    </lineage>
</organism>
<evidence type="ECO:0000256" key="1">
    <source>
        <dbReference type="ARBA" id="ARBA00022801"/>
    </source>
</evidence>
<dbReference type="SUPFAM" id="SSF52540">
    <property type="entry name" value="P-loop containing nucleoside triphosphate hydrolases"/>
    <property type="match status" value="2"/>
</dbReference>
<dbReference type="Gene3D" id="3.40.50.300">
    <property type="entry name" value="P-loop containing nucleotide triphosphate hydrolases"/>
    <property type="match status" value="1"/>
</dbReference>
<dbReference type="InterPro" id="IPR014001">
    <property type="entry name" value="Helicase_ATP-bd"/>
</dbReference>
<reference evidence="5 6" key="1">
    <citation type="submission" date="2011-11" db="EMBL/GenBank/DDBJ databases">
        <title>Whole genome shotgun sequence of Gordonia araii NBRC 100433.</title>
        <authorList>
            <person name="Yoshida Y."/>
            <person name="Hosoyama A."/>
            <person name="Tsuchikane K."/>
            <person name="Katsumata H."/>
            <person name="Yamazaki S."/>
            <person name="Fujita N."/>
        </authorList>
    </citation>
    <scope>NUCLEOTIDE SEQUENCE [LARGE SCALE GENOMIC DNA]</scope>
    <source>
        <strain evidence="5 6">NBRC 100433</strain>
    </source>
</reference>
<keyword evidence="1" id="KW-0378">Hydrolase</keyword>
<dbReference type="Pfam" id="PF12419">
    <property type="entry name" value="DUF3670"/>
    <property type="match status" value="1"/>
</dbReference>
<dbReference type="Proteomes" id="UP000035088">
    <property type="component" value="Unassembled WGS sequence"/>
</dbReference>
<dbReference type="EMBL" id="BAEE01000061">
    <property type="protein sequence ID" value="GAB10654.1"/>
    <property type="molecule type" value="Genomic_DNA"/>
</dbReference>
<feature type="domain" description="Helicase ATP-binding" evidence="3">
    <location>
        <begin position="493"/>
        <end position="661"/>
    </location>
</feature>
<dbReference type="Pfam" id="PF00271">
    <property type="entry name" value="Helicase_C"/>
    <property type="match status" value="1"/>
</dbReference>
<evidence type="ECO:0000313" key="5">
    <source>
        <dbReference type="EMBL" id="GAB10654.1"/>
    </source>
</evidence>
<dbReference type="STRING" id="1073574.GOARA_061_00930"/>
<keyword evidence="6" id="KW-1185">Reference proteome</keyword>
<sequence>MRALWRPGLGLTLWRATEDAADDGAPISAEEVPDKLREFLVDRAPRRTLPVVGPDGQRTLRRCVALGRGTTLALLSALDDRMAADAGGEFRFYRGLLDGVDAAITSGAVVPSVASVDGEHLLRWRLVDTPAWRSWLAAMLDHTPAALIRNDPRHGDRDAAVADFVREMTDALCRSRLRGGSPVAAGGLLTDLVDDPAPLPAERGPNASTAWSRWSASAAAGEPPAVFRLHLPDDESPAVGAPPWRLQVCRRDATGSIVAVAPHRLAGPELEDLTTSLAHALAVNPELANAGTDPQSLDFLLTTDEAEAFLSAGASLLREAGFTVLLPRSIATVRPALHAQATPVATNTGRAAIVGLDDLADFEWRLALGDAPDAATLTQSDLDSLARQHGDLVKVRGVWVLAENAALSRAARFITEQRGRTETGAPTAARDLLAMITGITGAPPPVPIVAAPGLGWLDDMAAGRGLRPPPLKPPWTLKATLRPYQRRGLDWLAHLGNQGIGGVLADDMGLGKTVQIIALLCHERADGATPNPTLIVCPMSLVGNWASELTRFAPHLRVTVHHGPDRLRGADFHAAVAESDVVLTTFAIATRDRDLLAAVRLRGRPWGRVVVDEAQHLKNVATAAAKAVRAIDADHRVALTGTPVENRLEDLRAVVDLVNPGLLGSASTFKARFAEPIERDRDQQTARRLRALTRPFILRRTKTDPEIEAGLPPKTELIVRANLTVEQAALYRAVVDDLMAALADRQQRTLRRRTVLAALTRLKQVCNHPAHYLADGSPVMRGGANRSGKAELLADLATTAADEGDRMLVFTQFAAFADLLAPWLAGLLGAPIPILHGGLPRAERDRLVADFQSDDGPPLLLATLKAGGTGLNLTAASQVVHIDRWWNPAVEDQATDRAYRIGQDQHVQVRKFMCVGTLEERIDEMISAKRELSALTVRAGESWLSELGDDAVYDLLRLRDEAVSE</sequence>
<dbReference type="Gene3D" id="3.40.50.10810">
    <property type="entry name" value="Tandem AAA-ATPase domain"/>
    <property type="match status" value="1"/>
</dbReference>
<dbReference type="CDD" id="cd18793">
    <property type="entry name" value="SF2_C_SNF"/>
    <property type="match status" value="1"/>
</dbReference>
<dbReference type="SMART" id="SM00487">
    <property type="entry name" value="DEXDc"/>
    <property type="match status" value="1"/>
</dbReference>
<dbReference type="GO" id="GO:0005524">
    <property type="term" value="F:ATP binding"/>
    <property type="evidence" value="ECO:0007669"/>
    <property type="project" value="InterPro"/>
</dbReference>
<dbReference type="InterPro" id="IPR027417">
    <property type="entry name" value="P-loop_NTPase"/>
</dbReference>
<keyword evidence="5" id="KW-0067">ATP-binding</keyword>
<dbReference type="PROSITE" id="PS51194">
    <property type="entry name" value="HELICASE_CTER"/>
    <property type="match status" value="1"/>
</dbReference>
<dbReference type="PANTHER" id="PTHR10799">
    <property type="entry name" value="SNF2/RAD54 HELICASE FAMILY"/>
    <property type="match status" value="1"/>
</dbReference>
<dbReference type="InterPro" id="IPR000330">
    <property type="entry name" value="SNF2_N"/>
</dbReference>
<dbReference type="AlphaFoldDB" id="G7H479"/>
<dbReference type="InterPro" id="IPR022138">
    <property type="entry name" value="DUF3670"/>
</dbReference>
<dbReference type="InterPro" id="IPR049730">
    <property type="entry name" value="SNF2/RAD54-like_C"/>
</dbReference>
<keyword evidence="5" id="KW-0547">Nucleotide-binding</keyword>
<dbReference type="GO" id="GO:0004386">
    <property type="term" value="F:helicase activity"/>
    <property type="evidence" value="ECO:0007669"/>
    <property type="project" value="UniProtKB-KW"/>
</dbReference>
<evidence type="ECO:0000256" key="2">
    <source>
        <dbReference type="SAM" id="MobiDB-lite"/>
    </source>
</evidence>
<protein>
    <submittedName>
        <fullName evidence="5">Putative helicase</fullName>
    </submittedName>
</protein>
<dbReference type="PROSITE" id="PS51192">
    <property type="entry name" value="HELICASE_ATP_BIND_1"/>
    <property type="match status" value="1"/>
</dbReference>
<keyword evidence="5" id="KW-0347">Helicase</keyword>
<accession>G7H479</accession>
<dbReference type="InterPro" id="IPR001650">
    <property type="entry name" value="Helicase_C-like"/>
</dbReference>
<proteinExistence type="predicted"/>
<evidence type="ECO:0000259" key="4">
    <source>
        <dbReference type="PROSITE" id="PS51194"/>
    </source>
</evidence>
<name>G7H479_9ACTN</name>
<dbReference type="Pfam" id="PF00176">
    <property type="entry name" value="SNF2-rel_dom"/>
    <property type="match status" value="1"/>
</dbReference>
<dbReference type="SMART" id="SM00490">
    <property type="entry name" value="HELICc"/>
    <property type="match status" value="1"/>
</dbReference>
<feature type="region of interest" description="Disordered" evidence="2">
    <location>
        <begin position="196"/>
        <end position="215"/>
    </location>
</feature>
<feature type="domain" description="Helicase C-terminal" evidence="4">
    <location>
        <begin position="792"/>
        <end position="941"/>
    </location>
</feature>
<evidence type="ECO:0000313" key="6">
    <source>
        <dbReference type="Proteomes" id="UP000035088"/>
    </source>
</evidence>
<dbReference type="InterPro" id="IPR038718">
    <property type="entry name" value="SNF2-like_sf"/>
</dbReference>
<dbReference type="GO" id="GO:0016787">
    <property type="term" value="F:hydrolase activity"/>
    <property type="evidence" value="ECO:0007669"/>
    <property type="project" value="UniProtKB-KW"/>
</dbReference>
<comment type="caution">
    <text evidence="5">The sequence shown here is derived from an EMBL/GenBank/DDBJ whole genome shotgun (WGS) entry which is preliminary data.</text>
</comment>
<evidence type="ECO:0000259" key="3">
    <source>
        <dbReference type="PROSITE" id="PS51192"/>
    </source>
</evidence>